<organism evidence="2 3">
    <name type="scientific">Hucho hucho</name>
    <name type="common">huchen</name>
    <dbReference type="NCBI Taxonomy" id="62062"/>
    <lineage>
        <taxon>Eukaryota</taxon>
        <taxon>Metazoa</taxon>
        <taxon>Chordata</taxon>
        <taxon>Craniata</taxon>
        <taxon>Vertebrata</taxon>
        <taxon>Euteleostomi</taxon>
        <taxon>Actinopterygii</taxon>
        <taxon>Neopterygii</taxon>
        <taxon>Teleostei</taxon>
        <taxon>Protacanthopterygii</taxon>
        <taxon>Salmoniformes</taxon>
        <taxon>Salmonidae</taxon>
        <taxon>Salmoninae</taxon>
        <taxon>Hucho</taxon>
    </lineage>
</organism>
<proteinExistence type="predicted"/>
<reference evidence="2" key="3">
    <citation type="submission" date="2025-09" db="UniProtKB">
        <authorList>
            <consortium name="Ensembl"/>
        </authorList>
    </citation>
    <scope>IDENTIFICATION</scope>
</reference>
<keyword evidence="3" id="KW-1185">Reference proteome</keyword>
<dbReference type="InterPro" id="IPR039669">
    <property type="entry name" value="TANK"/>
</dbReference>
<dbReference type="PANTHER" id="PTHR15249:SF0">
    <property type="entry name" value="TRAF FAMILY MEMBER-ASSOCIATED NF-KAPPA-B ACTIVATOR"/>
    <property type="match status" value="1"/>
</dbReference>
<name>A0A4W5NKP2_9TELE</name>
<evidence type="ECO:0000313" key="2">
    <source>
        <dbReference type="Ensembl" id="ENSHHUP00000051522.1"/>
    </source>
</evidence>
<reference evidence="2" key="2">
    <citation type="submission" date="2025-08" db="UniProtKB">
        <authorList>
            <consortium name="Ensembl"/>
        </authorList>
    </citation>
    <scope>IDENTIFICATION</scope>
</reference>
<reference evidence="3" key="1">
    <citation type="submission" date="2018-06" db="EMBL/GenBank/DDBJ databases">
        <title>Genome assembly of Danube salmon.</title>
        <authorList>
            <person name="Macqueen D.J."/>
            <person name="Gundappa M.K."/>
        </authorList>
    </citation>
    <scope>NUCLEOTIDE SEQUENCE [LARGE SCALE GENOMIC DNA]</scope>
</reference>
<sequence>MLPSQEQKSHLNIYFLDSKVIIFHVRCNVQVSFPMVCKDPYAAEMEEAYTELYREFLQLRSLCLKQAALLQQLTETLRRQQGEGPVPDGQPSVMASIPVQCTQDDLGSLPAWPEPLMVPTHNPAAHRGGIVLSGAFGSLSDLLAGDLGRLRLDFAHPGTERKEVLKAASLRPLDLPGGNNGEVAPSSVSGDSKQAGRFWGNDTTRQMFRMPSACGSFLDSEFLSQTGGMMLMSEVAMQSQVCDFCNAVFPGYTTTRGDFLRHLHTHIS</sequence>
<dbReference type="GeneTree" id="ENSGT01020000230633"/>
<dbReference type="Proteomes" id="UP000314982">
    <property type="component" value="Unassembled WGS sequence"/>
</dbReference>
<dbReference type="PANTHER" id="PTHR15249">
    <property type="entry name" value="TRAF FAMILY MEMBER-ASSOCIATED NF-KAPPA-B ACTIVATOR"/>
    <property type="match status" value="1"/>
</dbReference>
<dbReference type="STRING" id="62062.ENSHHUP00000051522"/>
<evidence type="ECO:0008006" key="4">
    <source>
        <dbReference type="Google" id="ProtNLM"/>
    </source>
</evidence>
<dbReference type="AlphaFoldDB" id="A0A4W5NKP2"/>
<feature type="region of interest" description="Disordered" evidence="1">
    <location>
        <begin position="176"/>
        <end position="195"/>
    </location>
</feature>
<protein>
    <recommendedName>
        <fullName evidence="4">Tbk1/Ikki binding domain-containing protein</fullName>
    </recommendedName>
</protein>
<evidence type="ECO:0000313" key="3">
    <source>
        <dbReference type="Proteomes" id="UP000314982"/>
    </source>
</evidence>
<accession>A0A4W5NKP2</accession>
<dbReference type="GO" id="GO:0043124">
    <property type="term" value="P:negative regulation of canonical NF-kappaB signal transduction"/>
    <property type="evidence" value="ECO:0007669"/>
    <property type="project" value="InterPro"/>
</dbReference>
<evidence type="ECO:0000256" key="1">
    <source>
        <dbReference type="SAM" id="MobiDB-lite"/>
    </source>
</evidence>
<dbReference type="Ensembl" id="ENSHHUT00000053342.1">
    <property type="protein sequence ID" value="ENSHHUP00000051522.1"/>
    <property type="gene ID" value="ENSHHUG00000031009.1"/>
</dbReference>